<organism evidence="4 5">
    <name type="scientific">Desulfoluna limicola</name>
    <dbReference type="NCBI Taxonomy" id="2810562"/>
    <lineage>
        <taxon>Bacteria</taxon>
        <taxon>Pseudomonadati</taxon>
        <taxon>Thermodesulfobacteriota</taxon>
        <taxon>Desulfobacteria</taxon>
        <taxon>Desulfobacterales</taxon>
        <taxon>Desulfolunaceae</taxon>
        <taxon>Desulfoluna</taxon>
    </lineage>
</organism>
<dbReference type="Gene3D" id="3.30.70.120">
    <property type="match status" value="1"/>
</dbReference>
<dbReference type="EMBL" id="AP024488">
    <property type="protein sequence ID" value="BCS96859.1"/>
    <property type="molecule type" value="Genomic_DNA"/>
</dbReference>
<dbReference type="NCBIfam" id="TIGR00486">
    <property type="entry name" value="YbgI_SA1388"/>
    <property type="match status" value="1"/>
</dbReference>
<dbReference type="PANTHER" id="PTHR13799">
    <property type="entry name" value="NGG1 INTERACTING FACTOR 3"/>
    <property type="match status" value="1"/>
</dbReference>
<dbReference type="PANTHER" id="PTHR13799:SF14">
    <property type="entry name" value="GTP CYCLOHYDROLASE 1 TYPE 2 HOMOLOG"/>
    <property type="match status" value="1"/>
</dbReference>
<dbReference type="RefSeq" id="WP_236888291.1">
    <property type="nucleotide sequence ID" value="NZ_AP024488.1"/>
</dbReference>
<keyword evidence="5" id="KW-1185">Reference proteome</keyword>
<dbReference type="PIRSF" id="PIRSF037489">
    <property type="entry name" value="UCP037489_NIF3_YqfO"/>
    <property type="match status" value="1"/>
</dbReference>
<accession>A0ABN6F302</accession>
<evidence type="ECO:0000256" key="2">
    <source>
        <dbReference type="ARBA" id="ARBA00022723"/>
    </source>
</evidence>
<dbReference type="InterPro" id="IPR017221">
    <property type="entry name" value="DUF34/NIF3_bac"/>
</dbReference>
<dbReference type="Gene3D" id="3.40.1390.30">
    <property type="entry name" value="NIF3 (NGG1p interacting factor 3)-like"/>
    <property type="match status" value="1"/>
</dbReference>
<keyword evidence="2 3" id="KW-0479">Metal-binding</keyword>
<dbReference type="InterPro" id="IPR036069">
    <property type="entry name" value="DUF34/NIF3_sf"/>
</dbReference>
<protein>
    <recommendedName>
        <fullName evidence="3">GTP cyclohydrolase 1 type 2 homolog</fullName>
    </recommendedName>
</protein>
<gene>
    <name evidence="4" type="ORF">DSLASN_24910</name>
</gene>
<reference evidence="4 5" key="1">
    <citation type="submission" date="2021-02" db="EMBL/GenBank/DDBJ databases">
        <title>Complete genome of Desulfoluna sp. strain ASN36.</title>
        <authorList>
            <person name="Takahashi A."/>
            <person name="Kojima H."/>
            <person name="Fukui M."/>
        </authorList>
    </citation>
    <scope>NUCLEOTIDE SEQUENCE [LARGE SCALE GENOMIC DNA]</scope>
    <source>
        <strain evidence="4 5">ASN36</strain>
    </source>
</reference>
<dbReference type="Pfam" id="PF01784">
    <property type="entry name" value="DUF34_NIF3"/>
    <property type="match status" value="1"/>
</dbReference>
<evidence type="ECO:0000313" key="5">
    <source>
        <dbReference type="Proteomes" id="UP001320148"/>
    </source>
</evidence>
<sequence>MSVTVSEIISIMEELAPSSLAESWDNVGLQVGRRDQAVTRIHIALDPTPEVVAAAAADGAEMLITHHPLIFAPIKTLDLATPLGDILARSVSSPLSIYSAHTNLDSAPEGLNASFSRMIGMDSLTPLVPSSDPETVKLVFFVPEEYRHKVMKALFSGGAGSIGKYSCCSFSSAGRGTYMPDCDAHPFEGSAGKMSCVDEVRVETVVKHSQVDQVLAEVRGVHPYETMEYNIYPMVRTSGGDEASMGMGRVGRFEPPTTLKALAERVKEVFGMPSVKVVGNPDMPVTRAAVCTGSGASLMKAFYKSGADVFISGELKYHDAQTALEMGRGLVDAGHFGTEHFVCTLLTRLLKEKLKEKGLEVAVVASTMEKDPFALV</sequence>
<evidence type="ECO:0000313" key="4">
    <source>
        <dbReference type="EMBL" id="BCS96859.1"/>
    </source>
</evidence>
<name>A0ABN6F302_9BACT</name>
<dbReference type="SUPFAM" id="SSF102705">
    <property type="entry name" value="NIF3 (NGG1p interacting factor 3)-like"/>
    <property type="match status" value="1"/>
</dbReference>
<evidence type="ECO:0000256" key="1">
    <source>
        <dbReference type="ARBA" id="ARBA00006964"/>
    </source>
</evidence>
<dbReference type="InterPro" id="IPR002678">
    <property type="entry name" value="DUF34/NIF3"/>
</dbReference>
<proteinExistence type="inferred from homology"/>
<dbReference type="InterPro" id="IPR015867">
    <property type="entry name" value="N-reg_PII/ATP_PRibTrfase_C"/>
</dbReference>
<evidence type="ECO:0000256" key="3">
    <source>
        <dbReference type="PIRNR" id="PIRNR037489"/>
    </source>
</evidence>
<comment type="similarity">
    <text evidence="1 3">Belongs to the GTP cyclohydrolase I type 2/NIF3 family.</text>
</comment>
<dbReference type="Proteomes" id="UP001320148">
    <property type="component" value="Chromosome"/>
</dbReference>